<dbReference type="InterPro" id="IPR013908">
    <property type="entry name" value="Nibrin_C"/>
</dbReference>
<protein>
    <recommendedName>
        <fullName evidence="3 12">Nibrin</fullName>
    </recommendedName>
</protein>
<dbReference type="EMBL" id="AFYH01196766">
    <property type="status" value="NOT_ANNOTATED_CDS"/>
    <property type="molecule type" value="Genomic_DNA"/>
</dbReference>
<feature type="region of interest" description="Disordered" evidence="13">
    <location>
        <begin position="474"/>
        <end position="552"/>
    </location>
</feature>
<dbReference type="GeneTree" id="ENSGT00390000000521"/>
<dbReference type="CDD" id="cd17741">
    <property type="entry name" value="BRCT_nibrin"/>
    <property type="match status" value="1"/>
</dbReference>
<feature type="compositionally biased region" description="Polar residues" evidence="13">
    <location>
        <begin position="498"/>
        <end position="507"/>
    </location>
</feature>
<dbReference type="FunCoup" id="H3AIA1">
    <property type="interactions" value="2444"/>
</dbReference>
<dbReference type="Ensembl" id="ENSLACT00000009443.1">
    <property type="protein sequence ID" value="ENSLACP00000009372.1"/>
    <property type="gene ID" value="ENSLACG00000008266.1"/>
</dbReference>
<evidence type="ECO:0000256" key="11">
    <source>
        <dbReference type="ARBA" id="ARBA00044757"/>
    </source>
</evidence>
<dbReference type="EMBL" id="AFYH01196765">
    <property type="status" value="NOT_ANNOTATED_CDS"/>
    <property type="molecule type" value="Genomic_DNA"/>
</dbReference>
<dbReference type="PANTHER" id="PTHR12162">
    <property type="entry name" value="NIBRIN-RELATED"/>
    <property type="match status" value="1"/>
</dbReference>
<evidence type="ECO:0000256" key="1">
    <source>
        <dbReference type="ARBA" id="ARBA00004322"/>
    </source>
</evidence>
<dbReference type="InterPro" id="IPR040227">
    <property type="entry name" value="Nibrin-rel"/>
</dbReference>
<dbReference type="FunFam" id="2.60.200.20:FF:000017">
    <property type="entry name" value="Nibrin"/>
    <property type="match status" value="1"/>
</dbReference>
<dbReference type="SUPFAM" id="SSF49879">
    <property type="entry name" value="SMAD/FHA domain"/>
    <property type="match status" value="1"/>
</dbReference>
<evidence type="ECO:0000256" key="4">
    <source>
        <dbReference type="ARBA" id="ARBA00022454"/>
    </source>
</evidence>
<keyword evidence="7 12" id="KW-0234">DNA repair</keyword>
<dbReference type="GO" id="GO:0003684">
    <property type="term" value="F:damaged DNA binding"/>
    <property type="evidence" value="ECO:0007669"/>
    <property type="project" value="TreeGrafter"/>
</dbReference>
<dbReference type="InterPro" id="IPR008984">
    <property type="entry name" value="SMAD_FHA_dom_sf"/>
</dbReference>
<evidence type="ECO:0000256" key="9">
    <source>
        <dbReference type="ARBA" id="ARBA00023254"/>
    </source>
</evidence>
<dbReference type="SUPFAM" id="SSF52113">
    <property type="entry name" value="BRCT domain"/>
    <property type="match status" value="1"/>
</dbReference>
<evidence type="ECO:0000256" key="13">
    <source>
        <dbReference type="SAM" id="MobiDB-lite"/>
    </source>
</evidence>
<dbReference type="AlphaFoldDB" id="H3AIA1"/>
<evidence type="ECO:0000256" key="7">
    <source>
        <dbReference type="ARBA" id="ARBA00023204"/>
    </source>
</evidence>
<feature type="compositionally biased region" description="Basic and acidic residues" evidence="13">
    <location>
        <begin position="383"/>
        <end position="403"/>
    </location>
</feature>
<organism evidence="15 16">
    <name type="scientific">Latimeria chalumnae</name>
    <name type="common">Coelacanth</name>
    <dbReference type="NCBI Taxonomy" id="7897"/>
    <lineage>
        <taxon>Eukaryota</taxon>
        <taxon>Metazoa</taxon>
        <taxon>Chordata</taxon>
        <taxon>Craniata</taxon>
        <taxon>Vertebrata</taxon>
        <taxon>Euteleostomi</taxon>
        <taxon>Coelacanthiformes</taxon>
        <taxon>Coelacanthidae</taxon>
        <taxon>Latimeria</taxon>
    </lineage>
</organism>
<proteinExistence type="inferred from homology"/>
<evidence type="ECO:0000256" key="6">
    <source>
        <dbReference type="ARBA" id="ARBA00022895"/>
    </source>
</evidence>
<keyword evidence="10 12" id="KW-0131">Cell cycle</keyword>
<dbReference type="GO" id="GO:0030870">
    <property type="term" value="C:Mre11 complex"/>
    <property type="evidence" value="ECO:0007669"/>
    <property type="project" value="InterPro"/>
</dbReference>
<evidence type="ECO:0000313" key="15">
    <source>
        <dbReference type="Ensembl" id="ENSLACP00000009372.1"/>
    </source>
</evidence>
<dbReference type="GO" id="GO:0000781">
    <property type="term" value="C:chromosome, telomeric region"/>
    <property type="evidence" value="ECO:0007669"/>
    <property type="project" value="UniProtKB-SubCell"/>
</dbReference>
<dbReference type="Proteomes" id="UP000008672">
    <property type="component" value="Unassembled WGS sequence"/>
</dbReference>
<dbReference type="OMA" id="KKNFKMF"/>
<feature type="region of interest" description="Disordered" evidence="13">
    <location>
        <begin position="365"/>
        <end position="462"/>
    </location>
</feature>
<comment type="similarity">
    <text evidence="11">Belongs to the Nibrin family.</text>
</comment>
<dbReference type="CDD" id="cd22667">
    <property type="entry name" value="FHA_NBN"/>
    <property type="match status" value="1"/>
</dbReference>
<keyword evidence="8 12" id="KW-0539">Nucleus</keyword>
<dbReference type="EMBL" id="AFYH01196770">
    <property type="status" value="NOT_ANNOTATED_CDS"/>
    <property type="molecule type" value="Genomic_DNA"/>
</dbReference>
<dbReference type="KEGG" id="lcm:102355701"/>
<dbReference type="SMART" id="SM00240">
    <property type="entry name" value="FHA"/>
    <property type="match status" value="1"/>
</dbReference>
<dbReference type="Gene3D" id="3.40.50.10980">
    <property type="entry name" value="Nibrin, BRCT2 domain"/>
    <property type="match status" value="1"/>
</dbReference>
<dbReference type="Gene3D" id="2.60.200.20">
    <property type="match status" value="1"/>
</dbReference>
<reference evidence="16" key="1">
    <citation type="submission" date="2011-08" db="EMBL/GenBank/DDBJ databases">
        <title>The draft genome of Latimeria chalumnae.</title>
        <authorList>
            <person name="Di Palma F."/>
            <person name="Alfoldi J."/>
            <person name="Johnson J."/>
            <person name="Berlin A."/>
            <person name="Gnerre S."/>
            <person name="Jaffe D."/>
            <person name="MacCallum I."/>
            <person name="Young S."/>
            <person name="Walker B.J."/>
            <person name="Lander E."/>
            <person name="Lindblad-Toh K."/>
        </authorList>
    </citation>
    <scope>NUCLEOTIDE SEQUENCE [LARGE SCALE GENOMIC DNA]</scope>
    <source>
        <strain evidence="16">Wild caught</strain>
    </source>
</reference>
<dbReference type="PANTHER" id="PTHR12162:SF0">
    <property type="entry name" value="NIBRIN"/>
    <property type="match status" value="1"/>
</dbReference>
<dbReference type="InterPro" id="IPR000253">
    <property type="entry name" value="FHA_dom"/>
</dbReference>
<evidence type="ECO:0000256" key="8">
    <source>
        <dbReference type="ARBA" id="ARBA00023242"/>
    </source>
</evidence>
<dbReference type="EMBL" id="AFYH01196769">
    <property type="status" value="NOT_ANNOTATED_CDS"/>
    <property type="molecule type" value="Genomic_DNA"/>
</dbReference>
<dbReference type="InterPro" id="IPR016592">
    <property type="entry name" value="Nibrin_met"/>
</dbReference>
<dbReference type="InterPro" id="IPR032429">
    <property type="entry name" value="Nibrin_BRCT2"/>
</dbReference>
<evidence type="ECO:0000256" key="5">
    <source>
        <dbReference type="ARBA" id="ARBA00022763"/>
    </source>
</evidence>
<dbReference type="HOGENOM" id="CLU_023410_0_0_1"/>
<sequence length="772" mass="86158">MWKLIPLTAAGEEPYQLLVGVEYIVGRKNCTILLSDDQSISRAHAVLTVSHPVVNLGHAARIPVLNIKDTSKYGTFVNEERMQRESPRSLNSRERVTFGVFESKFRVEYEPMIVCSSCLDGPGKVTLNQVVGQLGGHVVNSWMEDCTHLIMPSVKVTVKTICALICCRPIIKLEYFTELLKAIQSKQHLPTLESFFPPVDEPNIQPEALDLTARPERKSIFRGKTFIFLNAKQHKRLSPAVTLGGGQVKLVAECSKIESLLESTGNCILDVGTSNSQASISSSTKKWIESIITSLQSKGLRAISEAEIGLAVIFMSTELYCNPQQRDETETYTATIPGPTLSQSLAIDETTMPAATLNITAYVPDTEPSQELDTRMEVSGLQEVKETPEKEQRSRMRSREISVVKETPSTNSAEVLVTALRSEKERPENSLTSKSASKEQLSTRETSELGRSNEGSSQSQSSWLSGDFLLVRKKRERSVDEESSSQAKYTRTDREETQSFTTTLQKNSTEKLQRKQCPSLIPSEPFVVEPKQKPSVRGENSGSAFNKSPEAVCVSSEKAASKKRKEPNDLDDDLLLLAFESELLEGDADLTDQGTASVMNVSRKRRMVPEGKKMKLEETTPAEEISTAKQSSENSTIRKEENELAESVKKERAASKALLAGEYDENLPTKLLLIEFKSLVVSRPRAFVQSTTSMEQGQVKNYKRFKKVAYPGAEGLPHIIGGSDLIAHQSKKNSELEEWLQQEMQEQSQRAREEFLSDDLFRYDPKSVKRRR</sequence>
<feature type="compositionally biased region" description="Basic and acidic residues" evidence="13">
    <location>
        <begin position="636"/>
        <end position="648"/>
    </location>
</feature>
<dbReference type="InterPro" id="IPR036420">
    <property type="entry name" value="BRCT_dom_sf"/>
</dbReference>
<dbReference type="GeneID" id="102355701"/>
<dbReference type="FunFam" id="3.40.50.10980:FF:000001">
    <property type="entry name" value="Nibrin"/>
    <property type="match status" value="1"/>
</dbReference>
<dbReference type="InterPro" id="IPR043014">
    <property type="entry name" value="Nibrin_BRCT2_sf"/>
</dbReference>
<dbReference type="Bgee" id="ENSLACG00000008266">
    <property type="expression patterns" value="Expressed in chordate pharynx and 6 other cell types or tissues"/>
</dbReference>
<evidence type="ECO:0000256" key="2">
    <source>
        <dbReference type="ARBA" id="ARBA00004574"/>
    </source>
</evidence>
<dbReference type="SMART" id="SM01348">
    <property type="entry name" value="Nbs1_C"/>
    <property type="match status" value="1"/>
</dbReference>
<dbReference type="Pfam" id="PF08599">
    <property type="entry name" value="Nbs1_C"/>
    <property type="match status" value="1"/>
</dbReference>
<keyword evidence="5 12" id="KW-0227">DNA damage</keyword>
<dbReference type="RefSeq" id="XP_006008581.1">
    <property type="nucleotide sequence ID" value="XM_006008519.3"/>
</dbReference>
<gene>
    <name evidence="15" type="primary">NBN</name>
</gene>
<reference evidence="15" key="2">
    <citation type="submission" date="2025-08" db="UniProtKB">
        <authorList>
            <consortium name="Ensembl"/>
        </authorList>
    </citation>
    <scope>IDENTIFICATION</scope>
</reference>
<evidence type="ECO:0000256" key="12">
    <source>
        <dbReference type="PIRNR" id="PIRNR011869"/>
    </source>
</evidence>
<dbReference type="Pfam" id="PF00498">
    <property type="entry name" value="FHA"/>
    <property type="match status" value="1"/>
</dbReference>
<name>H3AIA1_LATCH</name>
<dbReference type="GO" id="GO:0051321">
    <property type="term" value="P:meiotic cell cycle"/>
    <property type="evidence" value="ECO:0007669"/>
    <property type="project" value="UniProtKB-KW"/>
</dbReference>
<dbReference type="GO" id="GO:0016605">
    <property type="term" value="C:PML body"/>
    <property type="evidence" value="ECO:0007669"/>
    <property type="project" value="UniProtKB-SubCell"/>
</dbReference>
<keyword evidence="4" id="KW-0158">Chromosome</keyword>
<keyword evidence="9 12" id="KW-0469">Meiosis</keyword>
<dbReference type="CTD" id="4683"/>
<comment type="subcellular location">
    <subcellularLocation>
        <location evidence="2">Chromosome</location>
        <location evidence="2">Telomere</location>
    </subcellularLocation>
    <subcellularLocation>
        <location evidence="1">Nucleus</location>
        <location evidence="1">PML body</location>
    </subcellularLocation>
</comment>
<comment type="function">
    <text evidence="12">Component of the MRN complex, which plays a central role in double-strand break (DSB) repair, DNA recombination, maintenance of telomere integrity and meiosis. The MRN complex is involved in the repair of DNA double-strand breaks (DSBs) via homologous recombination (HR), an error-free mechanism which primarily occurs during S and G2 phases. The complex (1) mediates the end resection of damaged DNA, which generates proper single-stranded DNA, a key initial steps in HR, and is (2) required for the recruitment of other repair factors and efficient activation of ATM and ATR upon DNA damage. The MRN complex possesses single-strand endonuclease activity and double-strand-specific 3'-5' exonuclease activity, which are provided by MRE11, to initiate end resection, which is required for single-strand invasion and recombination. Within the MRN complex, nbn acts as a protein-protein adapter, which specifically recognizes and binds phosphorylated proteins, promoting their recruitment to DNA damage sites. Recruits mre11 and rad50 components of the MRN complex to DSBs in response to DNA damage. Promotes the recruitment of PI3/PI4-kinase family members atm, atr, and probably DNA-PKcs to the DNA damage sites, activating their functions. Mediates the recruitment of phosphorylated rbbp8/CtIP to DSBs, leading to cooperation between the MRN complex and rbbp8/CtIP to initiate end resection.</text>
</comment>
<comment type="subunit">
    <text evidence="12">Component of the MRN complex.</text>
</comment>
<dbReference type="Pfam" id="PF16508">
    <property type="entry name" value="NIBRIN_BRCT_II"/>
    <property type="match status" value="1"/>
</dbReference>
<keyword evidence="16" id="KW-1185">Reference proteome</keyword>
<feature type="compositionally biased region" description="Polar residues" evidence="13">
    <location>
        <begin position="429"/>
        <end position="440"/>
    </location>
</feature>
<evidence type="ECO:0000256" key="10">
    <source>
        <dbReference type="ARBA" id="ARBA00023306"/>
    </source>
</evidence>
<dbReference type="GO" id="GO:0000723">
    <property type="term" value="P:telomere maintenance"/>
    <property type="evidence" value="ECO:0007669"/>
    <property type="project" value="InterPro"/>
</dbReference>
<accession>H3AIA1</accession>
<dbReference type="EMBL" id="AFYH01196768">
    <property type="status" value="NOT_ANNOTATED_CDS"/>
    <property type="molecule type" value="Genomic_DNA"/>
</dbReference>
<dbReference type="InParanoid" id="H3AIA1"/>
<feature type="region of interest" description="Disordered" evidence="13">
    <location>
        <begin position="616"/>
        <end position="648"/>
    </location>
</feature>
<evidence type="ECO:0000256" key="3">
    <source>
        <dbReference type="ARBA" id="ARBA00020013"/>
    </source>
</evidence>
<evidence type="ECO:0000259" key="14">
    <source>
        <dbReference type="PROSITE" id="PS50006"/>
    </source>
</evidence>
<reference evidence="15" key="3">
    <citation type="submission" date="2025-09" db="UniProtKB">
        <authorList>
            <consortium name="Ensembl"/>
        </authorList>
    </citation>
    <scope>IDENTIFICATION</scope>
</reference>
<dbReference type="OrthoDB" id="552194at2759"/>
<dbReference type="STRING" id="7897.ENSLACP00000009372"/>
<dbReference type="PIRSF" id="PIRSF011869">
    <property type="entry name" value="Nibrin_animal"/>
    <property type="match status" value="1"/>
</dbReference>
<dbReference type="Gene3D" id="3.40.50.10190">
    <property type="entry name" value="BRCT domain"/>
    <property type="match status" value="1"/>
</dbReference>
<dbReference type="GO" id="GO:0007095">
    <property type="term" value="P:mitotic G2 DNA damage checkpoint signaling"/>
    <property type="evidence" value="ECO:0007669"/>
    <property type="project" value="InterPro"/>
</dbReference>
<feature type="domain" description="FHA" evidence="14">
    <location>
        <begin position="23"/>
        <end position="82"/>
    </location>
</feature>
<keyword evidence="6 12" id="KW-0779">Telomere</keyword>
<dbReference type="GO" id="GO:0000724">
    <property type="term" value="P:double-strand break repair via homologous recombination"/>
    <property type="evidence" value="ECO:0007669"/>
    <property type="project" value="TreeGrafter"/>
</dbReference>
<evidence type="ECO:0000313" key="16">
    <source>
        <dbReference type="Proteomes" id="UP000008672"/>
    </source>
</evidence>
<dbReference type="eggNOG" id="ENOG502QQ7Y">
    <property type="taxonomic scope" value="Eukaryota"/>
</dbReference>
<dbReference type="PROSITE" id="PS50006">
    <property type="entry name" value="FHA_DOMAIN"/>
    <property type="match status" value="1"/>
</dbReference>
<dbReference type="EMBL" id="AFYH01196767">
    <property type="status" value="NOT_ANNOTATED_CDS"/>
    <property type="molecule type" value="Genomic_DNA"/>
</dbReference>